<keyword evidence="2" id="KW-1133">Transmembrane helix</keyword>
<gene>
    <name evidence="3" type="ORF">OTU49_017338</name>
</gene>
<feature type="compositionally biased region" description="Basic residues" evidence="1">
    <location>
        <begin position="35"/>
        <end position="46"/>
    </location>
</feature>
<proteinExistence type="predicted"/>
<feature type="transmembrane region" description="Helical" evidence="2">
    <location>
        <begin position="95"/>
        <end position="114"/>
    </location>
</feature>
<dbReference type="EMBL" id="JARKIK010000018">
    <property type="protein sequence ID" value="KAK8746264.1"/>
    <property type="molecule type" value="Genomic_DNA"/>
</dbReference>
<comment type="caution">
    <text evidence="3">The sequence shown here is derived from an EMBL/GenBank/DDBJ whole genome shotgun (WGS) entry which is preliminary data.</text>
</comment>
<dbReference type="AlphaFoldDB" id="A0AAW0Y7V7"/>
<sequence length="123" mass="14177">MKISQLSRTVINSAYFTITRRRRPKSDRPRPSKPTLRRPKSSRSRLRVQTLRSQGPADQNPVDQLHVDPSQAVRRSSGLHSEQVKTRYSDTGSRSLSRVVLPVIMSIILLTFILRYKSLYDET</sequence>
<feature type="region of interest" description="Disordered" evidence="1">
    <location>
        <begin position="17"/>
        <end position="94"/>
    </location>
</feature>
<dbReference type="Proteomes" id="UP001445076">
    <property type="component" value="Unassembled WGS sequence"/>
</dbReference>
<evidence type="ECO:0000313" key="4">
    <source>
        <dbReference type="Proteomes" id="UP001445076"/>
    </source>
</evidence>
<reference evidence="3 4" key="1">
    <citation type="journal article" date="2024" name="BMC Genomics">
        <title>Genome assembly of redclaw crayfish (Cherax quadricarinatus) provides insights into its immune adaptation and hypoxia tolerance.</title>
        <authorList>
            <person name="Liu Z."/>
            <person name="Zheng J."/>
            <person name="Li H."/>
            <person name="Fang K."/>
            <person name="Wang S."/>
            <person name="He J."/>
            <person name="Zhou D."/>
            <person name="Weng S."/>
            <person name="Chi M."/>
            <person name="Gu Z."/>
            <person name="He J."/>
            <person name="Li F."/>
            <person name="Wang M."/>
        </authorList>
    </citation>
    <scope>NUCLEOTIDE SEQUENCE [LARGE SCALE GENOMIC DNA]</scope>
    <source>
        <strain evidence="3">ZL_2023a</strain>
    </source>
</reference>
<keyword evidence="2" id="KW-0472">Membrane</keyword>
<evidence type="ECO:0000313" key="3">
    <source>
        <dbReference type="EMBL" id="KAK8746264.1"/>
    </source>
</evidence>
<organism evidence="3 4">
    <name type="scientific">Cherax quadricarinatus</name>
    <name type="common">Australian red claw crayfish</name>
    <dbReference type="NCBI Taxonomy" id="27406"/>
    <lineage>
        <taxon>Eukaryota</taxon>
        <taxon>Metazoa</taxon>
        <taxon>Ecdysozoa</taxon>
        <taxon>Arthropoda</taxon>
        <taxon>Crustacea</taxon>
        <taxon>Multicrustacea</taxon>
        <taxon>Malacostraca</taxon>
        <taxon>Eumalacostraca</taxon>
        <taxon>Eucarida</taxon>
        <taxon>Decapoda</taxon>
        <taxon>Pleocyemata</taxon>
        <taxon>Astacidea</taxon>
        <taxon>Parastacoidea</taxon>
        <taxon>Parastacidae</taxon>
        <taxon>Cherax</taxon>
    </lineage>
</organism>
<keyword evidence="2" id="KW-0812">Transmembrane</keyword>
<evidence type="ECO:0000256" key="2">
    <source>
        <dbReference type="SAM" id="Phobius"/>
    </source>
</evidence>
<evidence type="ECO:0000256" key="1">
    <source>
        <dbReference type="SAM" id="MobiDB-lite"/>
    </source>
</evidence>
<name>A0AAW0Y7V7_CHEQU</name>
<accession>A0AAW0Y7V7</accession>
<protein>
    <submittedName>
        <fullName evidence="3">Uncharacterized protein</fullName>
    </submittedName>
</protein>
<keyword evidence="4" id="KW-1185">Reference proteome</keyword>